<dbReference type="Gene3D" id="3.30.70.1280">
    <property type="entry name" value="SP0830-like domains"/>
    <property type="match status" value="1"/>
</dbReference>
<organism evidence="1 2">
    <name type="scientific">Streptomyces lonarensis</name>
    <dbReference type="NCBI Taxonomy" id="700599"/>
    <lineage>
        <taxon>Bacteria</taxon>
        <taxon>Bacillati</taxon>
        <taxon>Actinomycetota</taxon>
        <taxon>Actinomycetes</taxon>
        <taxon>Kitasatosporales</taxon>
        <taxon>Streptomycetaceae</taxon>
        <taxon>Streptomyces</taxon>
    </lineage>
</organism>
<dbReference type="SUPFAM" id="SSF160379">
    <property type="entry name" value="SP0830-like"/>
    <property type="match status" value="1"/>
</dbReference>
<evidence type="ECO:0000313" key="2">
    <source>
        <dbReference type="Proteomes" id="UP000578686"/>
    </source>
</evidence>
<dbReference type="PIRSF" id="PIRSF008502">
    <property type="entry name" value="UCP008502"/>
    <property type="match status" value="1"/>
</dbReference>
<dbReference type="InterPro" id="IPR012545">
    <property type="entry name" value="DUF1697"/>
</dbReference>
<dbReference type="AlphaFoldDB" id="A0A7X6D1R4"/>
<dbReference type="Proteomes" id="UP000578686">
    <property type="component" value="Unassembled WGS sequence"/>
</dbReference>
<gene>
    <name evidence="1" type="ORF">HCN56_13775</name>
</gene>
<protein>
    <submittedName>
        <fullName evidence="1">DUF1697 domain-containing protein</fullName>
    </submittedName>
</protein>
<sequence>MDEPTVRVLLLRGVNVGGHRRVPMAELRQLLTEAGHRHVRTLLQSGNAVLVTPPGPTDEVAAAVAASLADRFGFPVQTLVLETATLRGIVARCPFPAEQLDPTGVHVALLDRPAREHPLADADPARFAPDEFRLGEREIYARYPNGSGRSRLAQALAAPLPDGVATARNWRTVTRLLELAEATPAE</sequence>
<dbReference type="PANTHER" id="PTHR36439">
    <property type="entry name" value="BLL4334 PROTEIN"/>
    <property type="match status" value="1"/>
</dbReference>
<name>A0A7X6D1R4_9ACTN</name>
<evidence type="ECO:0000313" key="1">
    <source>
        <dbReference type="EMBL" id="NJQ06621.1"/>
    </source>
</evidence>
<keyword evidence="2" id="KW-1185">Reference proteome</keyword>
<dbReference type="EMBL" id="JAAVJD010000097">
    <property type="protein sequence ID" value="NJQ06621.1"/>
    <property type="molecule type" value="Genomic_DNA"/>
</dbReference>
<comment type="caution">
    <text evidence="1">The sequence shown here is derived from an EMBL/GenBank/DDBJ whole genome shotgun (WGS) entry which is preliminary data.</text>
</comment>
<dbReference type="RefSeq" id="WP_167970880.1">
    <property type="nucleotide sequence ID" value="NZ_BHZG01000030.1"/>
</dbReference>
<dbReference type="Pfam" id="PF08002">
    <property type="entry name" value="DUF1697"/>
    <property type="match status" value="1"/>
</dbReference>
<dbReference type="PANTHER" id="PTHR36439:SF1">
    <property type="entry name" value="DUF1697 DOMAIN-CONTAINING PROTEIN"/>
    <property type="match status" value="1"/>
</dbReference>
<reference evidence="1 2" key="1">
    <citation type="submission" date="2020-03" db="EMBL/GenBank/DDBJ databases">
        <title>Draft genome of Streptomyces sp. ventii, isolated from the Axial Seamount in the Pacific Ocean, and resequencing of the two type strains Streptomyces lonarensis strain NCL 716 and Streptomyces bohaiensis strain 11A07.</title>
        <authorList>
            <person name="Loughran R.M."/>
            <person name="Pfannmuller K.M."/>
            <person name="Wasson B.J."/>
            <person name="Deadmond M.C."/>
            <person name="Paddock B.E."/>
            <person name="Koyack M.J."/>
            <person name="Gallegos D.A."/>
            <person name="Mitchell E.A."/>
            <person name="Ushijima B."/>
            <person name="Saw J.H."/>
            <person name="Mcphail K.L."/>
            <person name="Videau P."/>
        </authorList>
    </citation>
    <scope>NUCLEOTIDE SEQUENCE [LARGE SCALE GENOMIC DNA]</scope>
    <source>
        <strain evidence="1 2">NCL716</strain>
    </source>
</reference>
<proteinExistence type="predicted"/>
<accession>A0A7X6D1R4</accession>